<dbReference type="EMBL" id="LLZZ01000107">
    <property type="protein sequence ID" value="KTB07689.1"/>
    <property type="molecule type" value="Genomic_DNA"/>
</dbReference>
<evidence type="ECO:0000256" key="1">
    <source>
        <dbReference type="ARBA" id="ARBA00009303"/>
    </source>
</evidence>
<dbReference type="GO" id="GO:0004748">
    <property type="term" value="F:ribonucleoside-diphosphate reductase activity, thioredoxin disulfide as acceptor"/>
    <property type="evidence" value="ECO:0007669"/>
    <property type="project" value="EnsemblFungi"/>
</dbReference>
<reference evidence="2 3" key="1">
    <citation type="submission" date="2015-10" db="EMBL/GenBank/DDBJ databases">
        <title>Draft genomes sequences of Candida glabrata isolates 1A, 1B, 2A, 2B, 3A and 3B.</title>
        <authorList>
            <person name="Haavelsrud O.E."/>
            <person name="Gaustad P."/>
        </authorList>
    </citation>
    <scope>NUCLEOTIDE SEQUENCE [LARGE SCALE GENOMIC DNA]</scope>
    <source>
        <strain evidence="2">910700640</strain>
    </source>
</reference>
<name>A0A0W0EB30_CANGB</name>
<dbReference type="AlphaFoldDB" id="A0A0W0EB30"/>
<gene>
    <name evidence="2" type="ORF">AO440_001659</name>
</gene>
<accession>A0A0W0EB30</accession>
<evidence type="ECO:0000313" key="3">
    <source>
        <dbReference type="Proteomes" id="UP000054886"/>
    </source>
</evidence>
<dbReference type="InterPro" id="IPR009078">
    <property type="entry name" value="Ferritin-like_SF"/>
</dbReference>
<dbReference type="SUPFAM" id="SSF47240">
    <property type="entry name" value="Ferritin-like"/>
    <property type="match status" value="1"/>
</dbReference>
<protein>
    <submittedName>
        <fullName evidence="2">Ribonucleoside-diphosphate reductase small chain 2</fullName>
    </submittedName>
</protein>
<dbReference type="VEuPathDB" id="FungiDB:CAGL0G04213g"/>
<dbReference type="VEuPathDB" id="FungiDB:GWK60_G04037"/>
<dbReference type="InterPro" id="IPR033909">
    <property type="entry name" value="RNR_small"/>
</dbReference>
<evidence type="ECO:0000313" key="2">
    <source>
        <dbReference type="EMBL" id="KTB07689.1"/>
    </source>
</evidence>
<organism evidence="2 3">
    <name type="scientific">Candida glabrata</name>
    <name type="common">Yeast</name>
    <name type="synonym">Torulopsis glabrata</name>
    <dbReference type="NCBI Taxonomy" id="5478"/>
    <lineage>
        <taxon>Eukaryota</taxon>
        <taxon>Fungi</taxon>
        <taxon>Dikarya</taxon>
        <taxon>Ascomycota</taxon>
        <taxon>Saccharomycotina</taxon>
        <taxon>Saccharomycetes</taxon>
        <taxon>Saccharomycetales</taxon>
        <taxon>Saccharomycetaceae</taxon>
        <taxon>Nakaseomyces</taxon>
    </lineage>
</organism>
<comment type="caution">
    <text evidence="2">The sequence shown here is derived from an EMBL/GenBank/DDBJ whole genome shotgun (WGS) entry which is preliminary data.</text>
</comment>
<dbReference type="GO" id="GO:0046982">
    <property type="term" value="F:protein heterodimerization activity"/>
    <property type="evidence" value="ECO:0007669"/>
    <property type="project" value="EnsemblFungi"/>
</dbReference>
<dbReference type="GO" id="GO:0005634">
    <property type="term" value="C:nucleus"/>
    <property type="evidence" value="ECO:0007669"/>
    <property type="project" value="EnsemblFungi"/>
</dbReference>
<proteinExistence type="inferred from homology"/>
<dbReference type="PANTHER" id="PTHR23409">
    <property type="entry name" value="RIBONUCLEOSIDE-DIPHOSPHATE REDUCTASE SMALL CHAIN"/>
    <property type="match status" value="1"/>
</dbReference>
<sequence>MNVTAEEHHKFLSKFDDERHHMKEGEKDEVLLMENKRRFVMFPIKYHEIWAAYKKVEAAFWTAEDMELAKDVKDWETLSAGQKEFFGNYLAICSRTDNIVNKNIVEKFSAELQNPEGKSFYGFQIMMENIYDEIYSMLVDALFTSVDNIPLFKAVCQQEEVKAKSEWAHRWVFDDESLYAERLVASAAREGIFMSGAFAALYWLTKEKGIMPGVAMATNHICRDRGFYADFACLLFAHLKTKPNPKIIEQIITEAVEIEKAHYRNSMPIEKLGMDLKEIDQYIESVADKLLVSFGNEKFYNATNPFPFMEEATSIGKTNFFEKKVSDYQKASATSGAAKTAGSVASSDKIKFDSDF</sequence>
<dbReference type="GO" id="GO:0009263">
    <property type="term" value="P:deoxyribonucleotide biosynthetic process"/>
    <property type="evidence" value="ECO:0007669"/>
    <property type="project" value="EnsemblFungi"/>
</dbReference>
<dbReference type="GO" id="GO:0005971">
    <property type="term" value="C:ribonucleoside-diphosphate reductase complex"/>
    <property type="evidence" value="ECO:0007669"/>
    <property type="project" value="EnsemblFungi"/>
</dbReference>
<dbReference type="InterPro" id="IPR012348">
    <property type="entry name" value="RNR-like"/>
</dbReference>
<dbReference type="CDD" id="cd01049">
    <property type="entry name" value="RNRR2"/>
    <property type="match status" value="1"/>
</dbReference>
<comment type="similarity">
    <text evidence="1">Belongs to the ribonucleoside diphosphate reductase small chain family.</text>
</comment>
<dbReference type="PANTHER" id="PTHR23409:SF18">
    <property type="entry name" value="RIBONUCLEOSIDE-DIPHOSPHATE REDUCTASE SUBUNIT M2"/>
    <property type="match status" value="1"/>
</dbReference>
<dbReference type="InterPro" id="IPR000358">
    <property type="entry name" value="RNR_small_fam"/>
</dbReference>
<dbReference type="Pfam" id="PF00268">
    <property type="entry name" value="Ribonuc_red_sm"/>
    <property type="match status" value="1"/>
</dbReference>
<dbReference type="VEuPathDB" id="FungiDB:GVI51_G04059"/>
<dbReference type="Proteomes" id="UP000054886">
    <property type="component" value="Unassembled WGS sequence"/>
</dbReference>
<dbReference type="OrthoDB" id="10248373at2759"/>
<dbReference type="Gene3D" id="1.10.620.20">
    <property type="entry name" value="Ribonucleotide Reductase, subunit A"/>
    <property type="match status" value="1"/>
</dbReference>
<dbReference type="VEuPathDB" id="FungiDB:B1J91_G04213g"/>